<keyword evidence="6 15" id="KW-0732">Signal</keyword>
<evidence type="ECO:0000313" key="16">
    <source>
        <dbReference type="EMBL" id="KAF1918581.1"/>
    </source>
</evidence>
<feature type="active site" evidence="12">
    <location>
        <position position="194"/>
    </location>
</feature>
<dbReference type="InterPro" id="IPR043579">
    <property type="entry name" value="CUTINASE_2"/>
</dbReference>
<evidence type="ECO:0000256" key="4">
    <source>
        <dbReference type="ARBA" id="ARBA00022487"/>
    </source>
</evidence>
<dbReference type="InterPro" id="IPR043580">
    <property type="entry name" value="CUTINASE_1"/>
</dbReference>
<comment type="subcellular location">
    <subcellularLocation>
        <location evidence="1 14">Secreted</location>
    </subcellularLocation>
</comment>
<name>A0A6A5QS29_AMPQU</name>
<evidence type="ECO:0000256" key="9">
    <source>
        <dbReference type="ARBA" id="ARBA00034045"/>
    </source>
</evidence>
<dbReference type="SUPFAM" id="SSF53474">
    <property type="entry name" value="alpha/beta-Hydrolases"/>
    <property type="match status" value="1"/>
</dbReference>
<evidence type="ECO:0000256" key="10">
    <source>
        <dbReference type="ARBA" id="ARBA00057514"/>
    </source>
</evidence>
<comment type="catalytic activity">
    <reaction evidence="9 14">
        <text>cutin + H2O = cutin monomers.</text>
        <dbReference type="EC" id="3.1.1.74"/>
    </reaction>
</comment>
<dbReference type="PROSITE" id="PS00155">
    <property type="entry name" value="CUTINASE_1"/>
    <property type="match status" value="1"/>
</dbReference>
<keyword evidence="17" id="KW-1185">Reference proteome</keyword>
<evidence type="ECO:0000313" key="17">
    <source>
        <dbReference type="Proteomes" id="UP000800096"/>
    </source>
</evidence>
<dbReference type="SMART" id="SM01110">
    <property type="entry name" value="Cutinase"/>
    <property type="match status" value="1"/>
</dbReference>
<gene>
    <name evidence="16" type="ORF">BDU57DRAFT_515443</name>
</gene>
<reference evidence="16" key="1">
    <citation type="journal article" date="2020" name="Stud. Mycol.">
        <title>101 Dothideomycetes genomes: a test case for predicting lifestyles and emergence of pathogens.</title>
        <authorList>
            <person name="Haridas S."/>
            <person name="Albert R."/>
            <person name="Binder M."/>
            <person name="Bloem J."/>
            <person name="Labutti K."/>
            <person name="Salamov A."/>
            <person name="Andreopoulos B."/>
            <person name="Baker S."/>
            <person name="Barry K."/>
            <person name="Bills G."/>
            <person name="Bluhm B."/>
            <person name="Cannon C."/>
            <person name="Castanera R."/>
            <person name="Culley D."/>
            <person name="Daum C."/>
            <person name="Ezra D."/>
            <person name="Gonzalez J."/>
            <person name="Henrissat B."/>
            <person name="Kuo A."/>
            <person name="Liang C."/>
            <person name="Lipzen A."/>
            <person name="Lutzoni F."/>
            <person name="Magnuson J."/>
            <person name="Mondo S."/>
            <person name="Nolan M."/>
            <person name="Ohm R."/>
            <person name="Pangilinan J."/>
            <person name="Park H.-J."/>
            <person name="Ramirez L."/>
            <person name="Alfaro M."/>
            <person name="Sun H."/>
            <person name="Tritt A."/>
            <person name="Yoshinaga Y."/>
            <person name="Zwiers L.-H."/>
            <person name="Turgeon B."/>
            <person name="Goodwin S."/>
            <person name="Spatafora J."/>
            <person name="Crous P."/>
            <person name="Grigoriev I."/>
        </authorList>
    </citation>
    <scope>NUCLEOTIDE SEQUENCE</scope>
    <source>
        <strain evidence="16">HMLAC05119</strain>
    </source>
</reference>
<evidence type="ECO:0000256" key="1">
    <source>
        <dbReference type="ARBA" id="ARBA00004613"/>
    </source>
</evidence>
<dbReference type="AlphaFoldDB" id="A0A6A5QS29"/>
<feature type="chain" id="PRO_5025554390" description="Cutinase" evidence="15">
    <location>
        <begin position="16"/>
        <end position="228"/>
    </location>
</feature>
<dbReference type="GO" id="GO:0050525">
    <property type="term" value="F:cutinase activity"/>
    <property type="evidence" value="ECO:0007669"/>
    <property type="project" value="UniProtKB-UniRule"/>
</dbReference>
<dbReference type="EC" id="3.1.1.74" evidence="3 14"/>
<evidence type="ECO:0000256" key="5">
    <source>
        <dbReference type="ARBA" id="ARBA00022525"/>
    </source>
</evidence>
<dbReference type="InterPro" id="IPR011150">
    <property type="entry name" value="Cutinase_monf"/>
</dbReference>
<evidence type="ECO:0000256" key="14">
    <source>
        <dbReference type="RuleBase" id="RU361263"/>
    </source>
</evidence>
<dbReference type="OrthoDB" id="3225429at2759"/>
<comment type="similarity">
    <text evidence="2 14">Belongs to the cutinase family.</text>
</comment>
<feature type="active site" description="Nucleophile" evidence="12">
    <location>
        <position position="139"/>
    </location>
</feature>
<sequence>MKFFAVSFLAALAAASPIAAPEPIIGDLAAIVRQISDSKTELESGSSSSCPKAILVYARGSTEMGNLGTLGGPLGNALKNKYSAAQVWVQGVGGPYTATLSANTLPRGSTPAAIAEMGRLLNLASTKCPNSKIVAGGYSQGAALAAAAISDLDATVRNKVVGTVLFGYTKNQQNAGAIPKYPSSNLKVFCETGDLVCEGTLIITPAHLTYLDEAGNQAPQFLISKIGN</sequence>
<feature type="signal peptide" evidence="15">
    <location>
        <begin position="1"/>
        <end position="15"/>
    </location>
</feature>
<dbReference type="EMBL" id="ML979134">
    <property type="protein sequence ID" value="KAF1918581.1"/>
    <property type="molecule type" value="Genomic_DNA"/>
</dbReference>
<dbReference type="Pfam" id="PF01083">
    <property type="entry name" value="Cutinase"/>
    <property type="match status" value="1"/>
</dbReference>
<dbReference type="PANTHER" id="PTHR48250">
    <property type="entry name" value="CUTINASE 2-RELATED"/>
    <property type="match status" value="1"/>
</dbReference>
<dbReference type="PROSITE" id="PS00931">
    <property type="entry name" value="CUTINASE_2"/>
    <property type="match status" value="1"/>
</dbReference>
<organism evidence="16 17">
    <name type="scientific">Ampelomyces quisqualis</name>
    <name type="common">Powdery mildew agent</name>
    <dbReference type="NCBI Taxonomy" id="50730"/>
    <lineage>
        <taxon>Eukaryota</taxon>
        <taxon>Fungi</taxon>
        <taxon>Dikarya</taxon>
        <taxon>Ascomycota</taxon>
        <taxon>Pezizomycotina</taxon>
        <taxon>Dothideomycetes</taxon>
        <taxon>Pleosporomycetidae</taxon>
        <taxon>Pleosporales</taxon>
        <taxon>Pleosporineae</taxon>
        <taxon>Phaeosphaeriaceae</taxon>
        <taxon>Ampelomyces</taxon>
    </lineage>
</organism>
<dbReference type="PRINTS" id="PR00129">
    <property type="entry name" value="CUTINASE"/>
</dbReference>
<evidence type="ECO:0000256" key="6">
    <source>
        <dbReference type="ARBA" id="ARBA00022729"/>
    </source>
</evidence>
<proteinExistence type="inferred from homology"/>
<dbReference type="Gene3D" id="3.40.50.1820">
    <property type="entry name" value="alpha/beta hydrolase"/>
    <property type="match status" value="1"/>
</dbReference>
<evidence type="ECO:0000256" key="2">
    <source>
        <dbReference type="ARBA" id="ARBA00007534"/>
    </source>
</evidence>
<dbReference type="PANTHER" id="PTHR48250:SF3">
    <property type="entry name" value="CUTINASE 1-RELATED"/>
    <property type="match status" value="1"/>
</dbReference>
<dbReference type="InterPro" id="IPR029058">
    <property type="entry name" value="AB_hydrolase_fold"/>
</dbReference>
<evidence type="ECO:0000256" key="12">
    <source>
        <dbReference type="PIRSR" id="PIRSR611150-1"/>
    </source>
</evidence>
<keyword evidence="8 13" id="KW-1015">Disulfide bond</keyword>
<evidence type="ECO:0000256" key="11">
    <source>
        <dbReference type="ARBA" id="ARBA00074522"/>
    </source>
</evidence>
<dbReference type="InterPro" id="IPR000675">
    <property type="entry name" value="Cutinase/axe"/>
</dbReference>
<feature type="disulfide bond" evidence="13">
    <location>
        <begin position="50"/>
        <end position="128"/>
    </location>
</feature>
<dbReference type="GO" id="GO:0005576">
    <property type="term" value="C:extracellular region"/>
    <property type="evidence" value="ECO:0007669"/>
    <property type="project" value="UniProtKB-SubCell"/>
</dbReference>
<feature type="disulfide bond" evidence="13">
    <location>
        <begin position="190"/>
        <end position="197"/>
    </location>
</feature>
<keyword evidence="4 14" id="KW-0719">Serine esterase</keyword>
<accession>A0A6A5QS29</accession>
<protein>
    <recommendedName>
        <fullName evidence="11 14">Cutinase</fullName>
        <ecNumber evidence="3 14">3.1.1.74</ecNumber>
    </recommendedName>
</protein>
<keyword evidence="5 14" id="KW-0964">Secreted</keyword>
<evidence type="ECO:0000256" key="3">
    <source>
        <dbReference type="ARBA" id="ARBA00013095"/>
    </source>
</evidence>
<keyword evidence="7 14" id="KW-0378">Hydrolase</keyword>
<dbReference type="FunFam" id="3.40.50.1820:FF:000235">
    <property type="entry name" value="Cutinase 1"/>
    <property type="match status" value="1"/>
</dbReference>
<evidence type="ECO:0000256" key="13">
    <source>
        <dbReference type="PIRSR" id="PIRSR611150-2"/>
    </source>
</evidence>
<evidence type="ECO:0000256" key="15">
    <source>
        <dbReference type="SAM" id="SignalP"/>
    </source>
</evidence>
<comment type="function">
    <text evidence="10">Catalyzes the hydrolysis of complex carboxylic polyesters found in the cell wall of plants. Degrades cutin, a macromolecule that forms the structure of the plant cuticle. Allows pathogenic fungi to penetrate through the cuticular barrier into the host plant during the initial stage of fungal infection.</text>
</comment>
<feature type="active site" description="Proton donor/acceptor" evidence="12">
    <location>
        <position position="207"/>
    </location>
</feature>
<dbReference type="GO" id="GO:0016052">
    <property type="term" value="P:carbohydrate catabolic process"/>
    <property type="evidence" value="ECO:0007669"/>
    <property type="project" value="TreeGrafter"/>
</dbReference>
<dbReference type="Proteomes" id="UP000800096">
    <property type="component" value="Unassembled WGS sequence"/>
</dbReference>
<evidence type="ECO:0000256" key="8">
    <source>
        <dbReference type="ARBA" id="ARBA00023157"/>
    </source>
</evidence>
<evidence type="ECO:0000256" key="7">
    <source>
        <dbReference type="ARBA" id="ARBA00022801"/>
    </source>
</evidence>